<protein>
    <submittedName>
        <fullName evidence="2">Uncharacterized protein</fullName>
    </submittedName>
</protein>
<feature type="region of interest" description="Disordered" evidence="1">
    <location>
        <begin position="83"/>
        <end position="157"/>
    </location>
</feature>
<name>A0A7S0KX52_9STRA</name>
<proteinExistence type="predicted"/>
<evidence type="ECO:0000256" key="1">
    <source>
        <dbReference type="SAM" id="MobiDB-lite"/>
    </source>
</evidence>
<dbReference type="AlphaFoldDB" id="A0A7S0KX52"/>
<evidence type="ECO:0000313" key="2">
    <source>
        <dbReference type="EMBL" id="CAD8595469.1"/>
    </source>
</evidence>
<sequence>MGQACSSGCSDGETSNNNYDIFEEIADGGVQKTVAFDKKISDEMDSMLDAPLTSFDTEETDTNLSDLDNDISFPVAAGDDIAPEKSAAIVATTSSTTQEKKETTTTTTTKAKSQKRKTKKNSSKKKKSGKQGRRGNKHKSKKQNAAGRKTYSEALLG</sequence>
<dbReference type="EMBL" id="HBEX01000458">
    <property type="protein sequence ID" value="CAD8595469.1"/>
    <property type="molecule type" value="Transcribed_RNA"/>
</dbReference>
<feature type="compositionally biased region" description="Basic residues" evidence="1">
    <location>
        <begin position="112"/>
        <end position="142"/>
    </location>
</feature>
<gene>
    <name evidence="2" type="ORF">AGLA0713_LOCUS297</name>
</gene>
<accession>A0A7S0KX52</accession>
<organism evidence="2">
    <name type="scientific">Asterionellopsis glacialis</name>
    <dbReference type="NCBI Taxonomy" id="33640"/>
    <lineage>
        <taxon>Eukaryota</taxon>
        <taxon>Sar</taxon>
        <taxon>Stramenopiles</taxon>
        <taxon>Ochrophyta</taxon>
        <taxon>Bacillariophyta</taxon>
        <taxon>Fragilariophyceae</taxon>
        <taxon>Fragilariophycidae</taxon>
        <taxon>Fragilariales</taxon>
        <taxon>Fragilariaceae</taxon>
        <taxon>Asterionellopsis</taxon>
    </lineage>
</organism>
<feature type="compositionally biased region" description="Low complexity" evidence="1">
    <location>
        <begin position="86"/>
        <end position="97"/>
    </location>
</feature>
<reference evidence="2" key="1">
    <citation type="submission" date="2021-01" db="EMBL/GenBank/DDBJ databases">
        <authorList>
            <person name="Corre E."/>
            <person name="Pelletier E."/>
            <person name="Niang G."/>
            <person name="Scheremetjew M."/>
            <person name="Finn R."/>
            <person name="Kale V."/>
            <person name="Holt S."/>
            <person name="Cochrane G."/>
            <person name="Meng A."/>
            <person name="Brown T."/>
            <person name="Cohen L."/>
        </authorList>
    </citation>
    <scope>NUCLEOTIDE SEQUENCE</scope>
</reference>